<dbReference type="Proteomes" id="UP000276776">
    <property type="component" value="Unassembled WGS sequence"/>
</dbReference>
<proteinExistence type="predicted"/>
<sequence length="71" mass="8328">MRGCVNRFLLFGIDEDVREALAEKSECRTTDRRLLHLVALTPETDLVHFATMLIWTTSYPRPLLKHTMHFL</sequence>
<dbReference type="EMBL" id="UYYF01004347">
    <property type="protein sequence ID" value="VDN02813.1"/>
    <property type="molecule type" value="Genomic_DNA"/>
</dbReference>
<protein>
    <submittedName>
        <fullName evidence="1 3">Uncharacterized protein</fullName>
    </submittedName>
</protein>
<reference evidence="1 2" key="2">
    <citation type="submission" date="2018-11" db="EMBL/GenBank/DDBJ databases">
        <authorList>
            <consortium name="Pathogen Informatics"/>
        </authorList>
    </citation>
    <scope>NUCLEOTIDE SEQUENCE [LARGE SCALE GENOMIC DNA]</scope>
</reference>
<evidence type="ECO:0000313" key="2">
    <source>
        <dbReference type="Proteomes" id="UP000276776"/>
    </source>
</evidence>
<dbReference type="AlphaFoldDB" id="A0A0N5CYN4"/>
<accession>A0A0N5CYN4</accession>
<reference evidence="3" key="1">
    <citation type="submission" date="2017-02" db="UniProtKB">
        <authorList>
            <consortium name="WormBaseParasite"/>
        </authorList>
    </citation>
    <scope>IDENTIFICATION</scope>
</reference>
<name>A0A0N5CYN4_THECL</name>
<dbReference type="OrthoDB" id="5860630at2759"/>
<dbReference type="STRING" id="103827.A0A0N5CYN4"/>
<dbReference type="WBParaSite" id="TCLT_0000556501-mRNA-1">
    <property type="protein sequence ID" value="TCLT_0000556501-mRNA-1"/>
    <property type="gene ID" value="TCLT_0000556501"/>
</dbReference>
<evidence type="ECO:0000313" key="1">
    <source>
        <dbReference type="EMBL" id="VDN02813.1"/>
    </source>
</evidence>
<gene>
    <name evidence="1" type="ORF">TCLT_LOCUS5554</name>
</gene>
<organism evidence="3">
    <name type="scientific">Thelazia callipaeda</name>
    <name type="common">Oriental eyeworm</name>
    <name type="synonym">Parasitic nematode</name>
    <dbReference type="NCBI Taxonomy" id="103827"/>
    <lineage>
        <taxon>Eukaryota</taxon>
        <taxon>Metazoa</taxon>
        <taxon>Ecdysozoa</taxon>
        <taxon>Nematoda</taxon>
        <taxon>Chromadorea</taxon>
        <taxon>Rhabditida</taxon>
        <taxon>Spirurina</taxon>
        <taxon>Spiruromorpha</taxon>
        <taxon>Thelazioidea</taxon>
        <taxon>Thelaziidae</taxon>
        <taxon>Thelazia</taxon>
    </lineage>
</organism>
<evidence type="ECO:0000313" key="3">
    <source>
        <dbReference type="WBParaSite" id="TCLT_0000556501-mRNA-1"/>
    </source>
</evidence>
<keyword evidence="2" id="KW-1185">Reference proteome</keyword>